<protein>
    <submittedName>
        <fullName evidence="5">SDR family oxidoreductase</fullName>
    </submittedName>
</protein>
<dbReference type="AlphaFoldDB" id="A0A417XWF5"/>
<dbReference type="PANTHER" id="PTHR24321">
    <property type="entry name" value="DEHYDROGENASES, SHORT CHAIN"/>
    <property type="match status" value="1"/>
</dbReference>
<evidence type="ECO:0000313" key="5">
    <source>
        <dbReference type="EMBL" id="RHW24713.1"/>
    </source>
</evidence>
<feature type="domain" description="Ketoreductase" evidence="4">
    <location>
        <begin position="7"/>
        <end position="188"/>
    </location>
</feature>
<sequence>MGILDDRVVIITGGARGMGAAHARHFVAEGAQVVIGDVLDDAGEALVDELGKNASYVHHDVTDEAAWETIVREATAQFGRLDGLVNNAGVLVFQPMAEMDLAGFRRILDINLTGSWLGIRAVAPVLSAGGGGSIVNVSSINGMAGAAGLTAYTASKFAVRGLTKAAAQELGAAGVRVNSIHPGGIATPMTQGPGDRSDTDSSSFFARVPIARWGQPEEVSPLAAFLLSDQSAYCTGSEFVVDGGVLSGVPF</sequence>
<keyword evidence="2" id="KW-0560">Oxidoreductase</keyword>
<accession>A0A417XWF5</accession>
<dbReference type="SUPFAM" id="SSF51735">
    <property type="entry name" value="NAD(P)-binding Rossmann-fold domains"/>
    <property type="match status" value="1"/>
</dbReference>
<dbReference type="RefSeq" id="WP_118927724.1">
    <property type="nucleotide sequence ID" value="NZ_QXGH01000030.1"/>
</dbReference>
<dbReference type="GO" id="GO:0016491">
    <property type="term" value="F:oxidoreductase activity"/>
    <property type="evidence" value="ECO:0007669"/>
    <property type="project" value="UniProtKB-KW"/>
</dbReference>
<dbReference type="PROSITE" id="PS00061">
    <property type="entry name" value="ADH_SHORT"/>
    <property type="match status" value="1"/>
</dbReference>
<dbReference type="Proteomes" id="UP000283644">
    <property type="component" value="Unassembled WGS sequence"/>
</dbReference>
<comment type="similarity">
    <text evidence="1">Belongs to the short-chain dehydrogenases/reductases (SDR) family.</text>
</comment>
<dbReference type="PRINTS" id="PR00080">
    <property type="entry name" value="SDRFAMILY"/>
</dbReference>
<name>A0A417XWF5_9ACTN</name>
<dbReference type="EMBL" id="QXGH01000030">
    <property type="protein sequence ID" value="RHW24713.1"/>
    <property type="molecule type" value="Genomic_DNA"/>
</dbReference>
<dbReference type="OrthoDB" id="3542748at2"/>
<evidence type="ECO:0000313" key="6">
    <source>
        <dbReference type="Proteomes" id="UP000283644"/>
    </source>
</evidence>
<keyword evidence="3" id="KW-0520">NAD</keyword>
<dbReference type="InterPro" id="IPR057326">
    <property type="entry name" value="KR_dom"/>
</dbReference>
<comment type="caution">
    <text evidence="5">The sequence shown here is derived from an EMBL/GenBank/DDBJ whole genome shotgun (WGS) entry which is preliminary data.</text>
</comment>
<dbReference type="InterPro" id="IPR002347">
    <property type="entry name" value="SDR_fam"/>
</dbReference>
<dbReference type="PRINTS" id="PR00081">
    <property type="entry name" value="GDHRDH"/>
</dbReference>
<reference evidence="5 6" key="1">
    <citation type="submission" date="2018-09" db="EMBL/GenBank/DDBJ databases">
        <title>Genome sequencing of Nocardioides immobilis CCTCC AB 2017083 for comparison to Nocardioides silvaticus.</title>
        <authorList>
            <person name="Li C."/>
            <person name="Wang G."/>
        </authorList>
    </citation>
    <scope>NUCLEOTIDE SEQUENCE [LARGE SCALE GENOMIC DNA]</scope>
    <source>
        <strain evidence="5 6">CCTCC AB 2017083</strain>
    </source>
</reference>
<dbReference type="Gene3D" id="3.40.50.720">
    <property type="entry name" value="NAD(P)-binding Rossmann-like Domain"/>
    <property type="match status" value="1"/>
</dbReference>
<evidence type="ECO:0000259" key="4">
    <source>
        <dbReference type="SMART" id="SM00822"/>
    </source>
</evidence>
<dbReference type="NCBIfam" id="NF005559">
    <property type="entry name" value="PRK07231.1"/>
    <property type="match status" value="1"/>
</dbReference>
<dbReference type="InterPro" id="IPR020904">
    <property type="entry name" value="Sc_DH/Rdtase_CS"/>
</dbReference>
<evidence type="ECO:0000256" key="3">
    <source>
        <dbReference type="ARBA" id="ARBA00023027"/>
    </source>
</evidence>
<dbReference type="SMART" id="SM00822">
    <property type="entry name" value="PKS_KR"/>
    <property type="match status" value="1"/>
</dbReference>
<dbReference type="FunFam" id="3.40.50.720:FF:000084">
    <property type="entry name" value="Short-chain dehydrogenase reductase"/>
    <property type="match status" value="1"/>
</dbReference>
<proteinExistence type="inferred from homology"/>
<evidence type="ECO:0000256" key="2">
    <source>
        <dbReference type="ARBA" id="ARBA00023002"/>
    </source>
</evidence>
<organism evidence="5 6">
    <name type="scientific">Nocardioides immobilis</name>
    <dbReference type="NCBI Taxonomy" id="2049295"/>
    <lineage>
        <taxon>Bacteria</taxon>
        <taxon>Bacillati</taxon>
        <taxon>Actinomycetota</taxon>
        <taxon>Actinomycetes</taxon>
        <taxon>Propionibacteriales</taxon>
        <taxon>Nocardioidaceae</taxon>
        <taxon>Nocardioides</taxon>
    </lineage>
</organism>
<dbReference type="PANTHER" id="PTHR24321:SF8">
    <property type="entry name" value="ESTRADIOL 17-BETA-DEHYDROGENASE 8-RELATED"/>
    <property type="match status" value="1"/>
</dbReference>
<gene>
    <name evidence="5" type="ORF">D0Z08_23030</name>
</gene>
<dbReference type="Pfam" id="PF13561">
    <property type="entry name" value="adh_short_C2"/>
    <property type="match status" value="1"/>
</dbReference>
<keyword evidence="6" id="KW-1185">Reference proteome</keyword>
<evidence type="ECO:0000256" key="1">
    <source>
        <dbReference type="ARBA" id="ARBA00006484"/>
    </source>
</evidence>
<dbReference type="InterPro" id="IPR036291">
    <property type="entry name" value="NAD(P)-bd_dom_sf"/>
</dbReference>